<comment type="similarity">
    <text evidence="1">In the C-terminal section; belongs to the transposase 35 family.</text>
</comment>
<dbReference type="EMBL" id="CACRUH010000089">
    <property type="protein sequence ID" value="VYU83202.1"/>
    <property type="molecule type" value="Genomic_DNA"/>
</dbReference>
<name>A0A6N3I220_9FIRM</name>
<evidence type="ECO:0000259" key="9">
    <source>
        <dbReference type="Pfam" id="PF07282"/>
    </source>
</evidence>
<evidence type="ECO:0000256" key="5">
    <source>
        <dbReference type="ARBA" id="ARBA00022833"/>
    </source>
</evidence>
<dbReference type="Pfam" id="PF12323">
    <property type="entry name" value="HTH_OrfB_IS605"/>
    <property type="match status" value="1"/>
</dbReference>
<evidence type="ECO:0000256" key="4">
    <source>
        <dbReference type="ARBA" id="ARBA00022723"/>
    </source>
</evidence>
<dbReference type="RefSeq" id="WP_156834373.1">
    <property type="nucleotide sequence ID" value="NZ_CACRUH010000089.1"/>
</dbReference>
<proteinExistence type="inferred from homology"/>
<evidence type="ECO:0000256" key="2">
    <source>
        <dbReference type="ARBA" id="ARBA00011044"/>
    </source>
</evidence>
<protein>
    <submittedName>
        <fullName evidence="11">Putative transposase</fullName>
    </submittedName>
</protein>
<dbReference type="AlphaFoldDB" id="A0A6N3I220"/>
<keyword evidence="7" id="KW-0233">DNA recombination</keyword>
<evidence type="ECO:0000259" key="8">
    <source>
        <dbReference type="Pfam" id="PF01385"/>
    </source>
</evidence>
<dbReference type="InterPro" id="IPR001959">
    <property type="entry name" value="Transposase"/>
</dbReference>
<dbReference type="GO" id="GO:0003677">
    <property type="term" value="F:DNA binding"/>
    <property type="evidence" value="ECO:0007669"/>
    <property type="project" value="UniProtKB-KW"/>
</dbReference>
<evidence type="ECO:0000259" key="10">
    <source>
        <dbReference type="Pfam" id="PF12323"/>
    </source>
</evidence>
<feature type="domain" description="Transposase putative helix-turn-helix" evidence="10">
    <location>
        <begin position="1"/>
        <end position="46"/>
    </location>
</feature>
<evidence type="ECO:0000313" key="11">
    <source>
        <dbReference type="EMBL" id="VYU83202.1"/>
    </source>
</evidence>
<sequence>MLRAYKYRIYPDREQEILLGKTFGCVRFIYNYYLDQKKSKYETEKKSMSKTACNNDLNRRLKQEYPWLKEVDKFALTNAIWHLEDAFQKFFKEGAGYPKFKSKHSHYDSYTTNFTNHNIKADFGKGMIQLPKLRQVKAKLHREFTGQIKSATVRRVPSGKYYVSVLVETEELVSAPFSDKSVGIDMGIHEFLVDSDGNHVQNPKYMKKYEKKLAKEQRKLSHKKKGSRNWEKQRIKAALVHEKIRNAREDFSDQLSAQIVRENQIMISEDLQIRNMVKNRHLAGAISDASWGNFIKKLEYKSRWRGRTCHKVSPWYASSQICSVCGGKNPEVKLLSVRDWECECGAVHQRDENAAKNILQKGLEELIIV</sequence>
<dbReference type="NCBIfam" id="TIGR01766">
    <property type="entry name" value="IS200/IS605 family accessory protein TnpB-like domain"/>
    <property type="match status" value="1"/>
</dbReference>
<dbReference type="PANTHER" id="PTHR30405">
    <property type="entry name" value="TRANSPOSASE"/>
    <property type="match status" value="1"/>
</dbReference>
<dbReference type="InterPro" id="IPR053522">
    <property type="entry name" value="RNA-guided_endonuclease_TnpB"/>
</dbReference>
<evidence type="ECO:0000256" key="3">
    <source>
        <dbReference type="ARBA" id="ARBA00022578"/>
    </source>
</evidence>
<evidence type="ECO:0000256" key="6">
    <source>
        <dbReference type="ARBA" id="ARBA00023125"/>
    </source>
</evidence>
<gene>
    <name evidence="11" type="ORF">CHLFYP18_03974</name>
</gene>
<comment type="similarity">
    <text evidence="2">In the N-terminal section; belongs to the transposase 2 family.</text>
</comment>
<organism evidence="11">
    <name type="scientific">Hungatella hathewayi</name>
    <dbReference type="NCBI Taxonomy" id="154046"/>
    <lineage>
        <taxon>Bacteria</taxon>
        <taxon>Bacillati</taxon>
        <taxon>Bacillota</taxon>
        <taxon>Clostridia</taxon>
        <taxon>Lachnospirales</taxon>
        <taxon>Lachnospiraceae</taxon>
        <taxon>Hungatella</taxon>
    </lineage>
</organism>
<dbReference type="GO" id="GO:0032196">
    <property type="term" value="P:transposition"/>
    <property type="evidence" value="ECO:0007669"/>
    <property type="project" value="UniProtKB-KW"/>
</dbReference>
<evidence type="ECO:0000256" key="7">
    <source>
        <dbReference type="ARBA" id="ARBA00023172"/>
    </source>
</evidence>
<dbReference type="GO" id="GO:0046872">
    <property type="term" value="F:metal ion binding"/>
    <property type="evidence" value="ECO:0007669"/>
    <property type="project" value="UniProtKB-KW"/>
</dbReference>
<dbReference type="Pfam" id="PF01385">
    <property type="entry name" value="OrfB_IS605"/>
    <property type="match status" value="1"/>
</dbReference>
<dbReference type="InterPro" id="IPR051399">
    <property type="entry name" value="RNA-guided_DNA_endo/Transpos"/>
</dbReference>
<reference evidence="11" key="1">
    <citation type="submission" date="2019-11" db="EMBL/GenBank/DDBJ databases">
        <authorList>
            <person name="Feng L."/>
        </authorList>
    </citation>
    <scope>NUCLEOTIDE SEQUENCE</scope>
    <source>
        <strain evidence="11">ChathewayiLFYP18</strain>
    </source>
</reference>
<keyword evidence="3" id="KW-0815">Transposition</keyword>
<evidence type="ECO:0000256" key="1">
    <source>
        <dbReference type="ARBA" id="ARBA00008761"/>
    </source>
</evidence>
<keyword evidence="5" id="KW-0862">Zinc</keyword>
<dbReference type="GO" id="GO:0006310">
    <property type="term" value="P:DNA recombination"/>
    <property type="evidence" value="ECO:0007669"/>
    <property type="project" value="UniProtKB-KW"/>
</dbReference>
<dbReference type="Pfam" id="PF07282">
    <property type="entry name" value="Cas12f1-like_TNB"/>
    <property type="match status" value="1"/>
</dbReference>
<dbReference type="InterPro" id="IPR010095">
    <property type="entry name" value="Cas12f1-like_TNB"/>
</dbReference>
<keyword evidence="4" id="KW-0479">Metal-binding</keyword>
<feature type="domain" description="Cas12f1-like TNB" evidence="9">
    <location>
        <begin position="291"/>
        <end position="358"/>
    </location>
</feature>
<keyword evidence="6" id="KW-0238">DNA-binding</keyword>
<feature type="domain" description="Probable transposase IS891/IS1136/IS1341" evidence="8">
    <location>
        <begin position="165"/>
        <end position="280"/>
    </location>
</feature>
<dbReference type="NCBIfam" id="NF040570">
    <property type="entry name" value="guided_TnpB"/>
    <property type="match status" value="1"/>
</dbReference>
<dbReference type="NCBIfam" id="NF038281">
    <property type="entry name" value="IS200_TnpB"/>
    <property type="match status" value="1"/>
</dbReference>
<dbReference type="PANTHER" id="PTHR30405:SF25">
    <property type="entry name" value="RNA-GUIDED DNA ENDONUCLEASE INSQ-RELATED"/>
    <property type="match status" value="1"/>
</dbReference>
<dbReference type="InterPro" id="IPR021027">
    <property type="entry name" value="Transposase_put_HTH"/>
</dbReference>
<accession>A0A6N3I220</accession>